<reference evidence="2" key="2">
    <citation type="submission" date="2020-09" db="EMBL/GenBank/DDBJ databases">
        <authorList>
            <person name="Sun Q."/>
            <person name="Zhou Y."/>
        </authorList>
    </citation>
    <scope>NUCLEOTIDE SEQUENCE</scope>
    <source>
        <strain evidence="2">CGMCC 1.12726</strain>
    </source>
</reference>
<protein>
    <submittedName>
        <fullName evidence="2">Uncharacterized protein</fullName>
    </submittedName>
</protein>
<evidence type="ECO:0000256" key="1">
    <source>
        <dbReference type="SAM" id="Phobius"/>
    </source>
</evidence>
<keyword evidence="3" id="KW-1185">Reference proteome</keyword>
<proteinExistence type="predicted"/>
<gene>
    <name evidence="2" type="ORF">GCM10010960_02870</name>
</gene>
<sequence length="113" mass="12491">MQRDIAPQAKNSVTLESLVGAMLLSAAFLVYGAYGLYQNDLLLPTRVGIQHLQSIDAVAFYAVVLIAVPTNAIKLREWMKHGDGNSNAFKTADFYSKLSVYAYIVFLIIDIFS</sequence>
<dbReference type="Proteomes" id="UP000632858">
    <property type="component" value="Unassembled WGS sequence"/>
</dbReference>
<keyword evidence="1" id="KW-0472">Membrane</keyword>
<evidence type="ECO:0000313" key="3">
    <source>
        <dbReference type="Proteomes" id="UP000632858"/>
    </source>
</evidence>
<keyword evidence="1" id="KW-1133">Transmembrane helix</keyword>
<feature type="transmembrane region" description="Helical" evidence="1">
    <location>
        <begin position="94"/>
        <end position="112"/>
    </location>
</feature>
<feature type="transmembrane region" description="Helical" evidence="1">
    <location>
        <begin position="12"/>
        <end position="34"/>
    </location>
</feature>
<reference evidence="2" key="1">
    <citation type="journal article" date="2014" name="Int. J. Syst. Evol. Microbiol.">
        <title>Complete genome sequence of Corynebacterium casei LMG S-19264T (=DSM 44701T), isolated from a smear-ripened cheese.</title>
        <authorList>
            <consortium name="US DOE Joint Genome Institute (JGI-PGF)"/>
            <person name="Walter F."/>
            <person name="Albersmeier A."/>
            <person name="Kalinowski J."/>
            <person name="Ruckert C."/>
        </authorList>
    </citation>
    <scope>NUCLEOTIDE SEQUENCE</scope>
    <source>
        <strain evidence="2">CGMCC 1.12726</strain>
    </source>
</reference>
<comment type="caution">
    <text evidence="2">The sequence shown here is derived from an EMBL/GenBank/DDBJ whole genome shotgun (WGS) entry which is preliminary data.</text>
</comment>
<accession>A0A917CCE0</accession>
<feature type="transmembrane region" description="Helical" evidence="1">
    <location>
        <begin position="54"/>
        <end position="73"/>
    </location>
</feature>
<dbReference type="RefSeq" id="WP_188446992.1">
    <property type="nucleotide sequence ID" value="NZ_BMFO01000001.1"/>
</dbReference>
<dbReference type="EMBL" id="BMFO01000001">
    <property type="protein sequence ID" value="GGF84164.1"/>
    <property type="molecule type" value="Genomic_DNA"/>
</dbReference>
<keyword evidence="1" id="KW-0812">Transmembrane</keyword>
<evidence type="ECO:0000313" key="2">
    <source>
        <dbReference type="EMBL" id="GGF84164.1"/>
    </source>
</evidence>
<name>A0A917CCE0_9GAMM</name>
<organism evidence="2 3">
    <name type="scientific">Arenimonas maotaiensis</name>
    <dbReference type="NCBI Taxonomy" id="1446479"/>
    <lineage>
        <taxon>Bacteria</taxon>
        <taxon>Pseudomonadati</taxon>
        <taxon>Pseudomonadota</taxon>
        <taxon>Gammaproteobacteria</taxon>
        <taxon>Lysobacterales</taxon>
        <taxon>Lysobacteraceae</taxon>
        <taxon>Arenimonas</taxon>
    </lineage>
</organism>
<dbReference type="AlphaFoldDB" id="A0A917CCE0"/>